<proteinExistence type="predicted"/>
<keyword evidence="3" id="KW-0547">Nucleotide-binding</keyword>
<dbReference type="InterPro" id="IPR011527">
    <property type="entry name" value="ABC1_TM_dom"/>
</dbReference>
<evidence type="ECO:0000259" key="8">
    <source>
        <dbReference type="PROSITE" id="PS50893"/>
    </source>
</evidence>
<evidence type="ECO:0000256" key="2">
    <source>
        <dbReference type="ARBA" id="ARBA00022692"/>
    </source>
</evidence>
<keyword evidence="6 7" id="KW-0472">Membrane</keyword>
<evidence type="ECO:0000256" key="4">
    <source>
        <dbReference type="ARBA" id="ARBA00022840"/>
    </source>
</evidence>
<sequence length="581" mass="64944">MKTTTLIKRFAPYFKPYTHVLLFDLFCAGLTSACDVVLPLLVRSLAQQGINDLAGMTTEFILKLAGIYLILRIIDVLATYFMANIGHIMGAKIETDMRSALFTHLQKLSFRYYADTKVGQLMARITSDLFDVTEFAHHCPEEFFIAGLKIGVSFIILCTINIPLTLIIFAIVPFMIYFSAKFNHKMRATFRKNRVQVGEINAQVEDSLLGIRVVKSFTGEQMEIDKFKKGNDDWFEIKQENYRLMGAFSATNRAFDGLLYLAVILAGGFFMLNDIITPADFMAYILYISTLMATIRRIVEFAEQFQRGLTGIDRFFEVMDVEPDIKDSKDAKSLKHVNGDIELKNVNFAYADDPNTPVLENVNLKIHAGESVALVGPSGGGKSTICNLIPRFYDVTGGSVTIDGIDVRTVKQADLRKKIGMVQQDVYLFSGTIYDNIRYGRPDASYEEVVEAAKKAGAHDFIMKTPDGYNTYVGERGVRLSGGQKQRISIARVFLKNPPILILDEATSALDNESERLVQESLQRLSHGRTVLTIAHRLSTVRAADLIVVLTENGICEQGTHDELMKKDGVYAGLCHLAEGF</sequence>
<keyword evidence="2 7" id="KW-0812">Transmembrane</keyword>
<feature type="transmembrane region" description="Helical" evidence="7">
    <location>
        <begin position="61"/>
        <end position="83"/>
    </location>
</feature>
<evidence type="ECO:0000256" key="7">
    <source>
        <dbReference type="SAM" id="Phobius"/>
    </source>
</evidence>
<evidence type="ECO:0000313" key="11">
    <source>
        <dbReference type="Proteomes" id="UP000886808"/>
    </source>
</evidence>
<evidence type="ECO:0000256" key="1">
    <source>
        <dbReference type="ARBA" id="ARBA00004651"/>
    </source>
</evidence>
<evidence type="ECO:0000256" key="3">
    <source>
        <dbReference type="ARBA" id="ARBA00022741"/>
    </source>
</evidence>
<keyword evidence="5 7" id="KW-1133">Transmembrane helix</keyword>
<dbReference type="CDD" id="cd03251">
    <property type="entry name" value="ABCC_MsbA"/>
    <property type="match status" value="1"/>
</dbReference>
<dbReference type="GO" id="GO:0015421">
    <property type="term" value="F:ABC-type oligopeptide transporter activity"/>
    <property type="evidence" value="ECO:0007669"/>
    <property type="project" value="TreeGrafter"/>
</dbReference>
<feature type="transmembrane region" description="Helical" evidence="7">
    <location>
        <begin position="20"/>
        <end position="41"/>
    </location>
</feature>
<dbReference type="InterPro" id="IPR036640">
    <property type="entry name" value="ABC1_TM_sf"/>
</dbReference>
<reference evidence="10" key="2">
    <citation type="submission" date="2021-04" db="EMBL/GenBank/DDBJ databases">
        <authorList>
            <person name="Gilroy R."/>
        </authorList>
    </citation>
    <scope>NUCLEOTIDE SEQUENCE</scope>
    <source>
        <strain evidence="10">CHK193-4272</strain>
    </source>
</reference>
<dbReference type="GO" id="GO:0005886">
    <property type="term" value="C:plasma membrane"/>
    <property type="evidence" value="ECO:0007669"/>
    <property type="project" value="UniProtKB-SubCell"/>
</dbReference>
<dbReference type="Gene3D" id="3.40.50.300">
    <property type="entry name" value="P-loop containing nucleotide triphosphate hydrolases"/>
    <property type="match status" value="1"/>
</dbReference>
<dbReference type="AlphaFoldDB" id="A0A9D1PI37"/>
<keyword evidence="4 10" id="KW-0067">ATP-binding</keyword>
<protein>
    <submittedName>
        <fullName evidence="10">ABC transporter ATP-binding protein/permease</fullName>
    </submittedName>
</protein>
<dbReference type="FunFam" id="3.40.50.300:FF:000218">
    <property type="entry name" value="Multidrug ABC transporter ATP-binding protein"/>
    <property type="match status" value="1"/>
</dbReference>
<dbReference type="InterPro" id="IPR003439">
    <property type="entry name" value="ABC_transporter-like_ATP-bd"/>
</dbReference>
<comment type="caution">
    <text evidence="10">The sequence shown here is derived from an EMBL/GenBank/DDBJ whole genome shotgun (WGS) entry which is preliminary data.</text>
</comment>
<dbReference type="EMBL" id="DXIE01000026">
    <property type="protein sequence ID" value="HIV61944.1"/>
    <property type="molecule type" value="Genomic_DNA"/>
</dbReference>
<evidence type="ECO:0000256" key="6">
    <source>
        <dbReference type="ARBA" id="ARBA00023136"/>
    </source>
</evidence>
<dbReference type="SUPFAM" id="SSF90123">
    <property type="entry name" value="ABC transporter transmembrane region"/>
    <property type="match status" value="1"/>
</dbReference>
<accession>A0A9D1PI37</accession>
<dbReference type="CDD" id="cd18549">
    <property type="entry name" value="ABC_6TM_YwjA_like"/>
    <property type="match status" value="1"/>
</dbReference>
<evidence type="ECO:0000313" key="10">
    <source>
        <dbReference type="EMBL" id="HIV61944.1"/>
    </source>
</evidence>
<dbReference type="InterPro" id="IPR017871">
    <property type="entry name" value="ABC_transporter-like_CS"/>
</dbReference>
<dbReference type="InterPro" id="IPR039421">
    <property type="entry name" value="Type_1_exporter"/>
</dbReference>
<dbReference type="GO" id="GO:0005524">
    <property type="term" value="F:ATP binding"/>
    <property type="evidence" value="ECO:0007669"/>
    <property type="project" value="UniProtKB-KW"/>
</dbReference>
<feature type="transmembrane region" description="Helical" evidence="7">
    <location>
        <begin position="258"/>
        <end position="276"/>
    </location>
</feature>
<dbReference type="PROSITE" id="PS50929">
    <property type="entry name" value="ABC_TM1F"/>
    <property type="match status" value="1"/>
</dbReference>
<dbReference type="PANTHER" id="PTHR43394">
    <property type="entry name" value="ATP-DEPENDENT PERMEASE MDL1, MITOCHONDRIAL"/>
    <property type="match status" value="1"/>
</dbReference>
<dbReference type="PROSITE" id="PS00211">
    <property type="entry name" value="ABC_TRANSPORTER_1"/>
    <property type="match status" value="1"/>
</dbReference>
<dbReference type="Pfam" id="PF00664">
    <property type="entry name" value="ABC_membrane"/>
    <property type="match status" value="1"/>
</dbReference>
<organism evidence="10 11">
    <name type="scientific">Candidatus Butyricicoccus avistercoris</name>
    <dbReference type="NCBI Taxonomy" id="2838518"/>
    <lineage>
        <taxon>Bacteria</taxon>
        <taxon>Bacillati</taxon>
        <taxon>Bacillota</taxon>
        <taxon>Clostridia</taxon>
        <taxon>Eubacteriales</taxon>
        <taxon>Butyricicoccaceae</taxon>
        <taxon>Butyricicoccus</taxon>
    </lineage>
</organism>
<dbReference type="PROSITE" id="PS50893">
    <property type="entry name" value="ABC_TRANSPORTER_2"/>
    <property type="match status" value="1"/>
</dbReference>
<evidence type="ECO:0000256" key="5">
    <source>
        <dbReference type="ARBA" id="ARBA00022989"/>
    </source>
</evidence>
<comment type="subcellular location">
    <subcellularLocation>
        <location evidence="1">Cell membrane</location>
        <topology evidence="1">Multi-pass membrane protein</topology>
    </subcellularLocation>
</comment>
<feature type="domain" description="ABC transporter" evidence="8">
    <location>
        <begin position="341"/>
        <end position="577"/>
    </location>
</feature>
<evidence type="ECO:0000259" key="9">
    <source>
        <dbReference type="PROSITE" id="PS50929"/>
    </source>
</evidence>
<dbReference type="GO" id="GO:0016887">
    <property type="term" value="F:ATP hydrolysis activity"/>
    <property type="evidence" value="ECO:0007669"/>
    <property type="project" value="InterPro"/>
</dbReference>
<dbReference type="InterPro" id="IPR027417">
    <property type="entry name" value="P-loop_NTPase"/>
</dbReference>
<dbReference type="PANTHER" id="PTHR43394:SF1">
    <property type="entry name" value="ATP-BINDING CASSETTE SUB-FAMILY B MEMBER 10, MITOCHONDRIAL"/>
    <property type="match status" value="1"/>
</dbReference>
<dbReference type="Pfam" id="PF00005">
    <property type="entry name" value="ABC_tran"/>
    <property type="match status" value="1"/>
</dbReference>
<reference evidence="10" key="1">
    <citation type="journal article" date="2021" name="PeerJ">
        <title>Extensive microbial diversity within the chicken gut microbiome revealed by metagenomics and culture.</title>
        <authorList>
            <person name="Gilroy R."/>
            <person name="Ravi A."/>
            <person name="Getino M."/>
            <person name="Pursley I."/>
            <person name="Horton D.L."/>
            <person name="Alikhan N.F."/>
            <person name="Baker D."/>
            <person name="Gharbi K."/>
            <person name="Hall N."/>
            <person name="Watson M."/>
            <person name="Adriaenssens E.M."/>
            <person name="Foster-Nyarko E."/>
            <person name="Jarju S."/>
            <person name="Secka A."/>
            <person name="Antonio M."/>
            <person name="Oren A."/>
            <person name="Chaudhuri R.R."/>
            <person name="La Ragione R."/>
            <person name="Hildebrand F."/>
            <person name="Pallen M.J."/>
        </authorList>
    </citation>
    <scope>NUCLEOTIDE SEQUENCE</scope>
    <source>
        <strain evidence="10">CHK193-4272</strain>
    </source>
</reference>
<feature type="domain" description="ABC transmembrane type-1" evidence="9">
    <location>
        <begin position="25"/>
        <end position="307"/>
    </location>
</feature>
<dbReference type="SUPFAM" id="SSF52540">
    <property type="entry name" value="P-loop containing nucleoside triphosphate hydrolases"/>
    <property type="match status" value="1"/>
</dbReference>
<dbReference type="Gene3D" id="1.20.1560.10">
    <property type="entry name" value="ABC transporter type 1, transmembrane domain"/>
    <property type="match status" value="1"/>
</dbReference>
<dbReference type="SMART" id="SM00382">
    <property type="entry name" value="AAA"/>
    <property type="match status" value="1"/>
</dbReference>
<dbReference type="Proteomes" id="UP000886808">
    <property type="component" value="Unassembled WGS sequence"/>
</dbReference>
<gene>
    <name evidence="10" type="ORF">H9746_03730</name>
</gene>
<feature type="transmembrane region" description="Helical" evidence="7">
    <location>
        <begin position="150"/>
        <end position="178"/>
    </location>
</feature>
<dbReference type="InterPro" id="IPR003593">
    <property type="entry name" value="AAA+_ATPase"/>
</dbReference>
<name>A0A9D1PI37_9FIRM</name>